<dbReference type="CDD" id="cd06261">
    <property type="entry name" value="TM_PBP2"/>
    <property type="match status" value="1"/>
</dbReference>
<comment type="caution">
    <text evidence="9">The sequence shown here is derived from an EMBL/GenBank/DDBJ whole genome shotgun (WGS) entry which is preliminary data.</text>
</comment>
<comment type="subcellular location">
    <subcellularLocation>
        <location evidence="1 7">Cell membrane</location>
        <topology evidence="1 7">Multi-pass membrane protein</topology>
    </subcellularLocation>
</comment>
<keyword evidence="10" id="KW-1185">Reference proteome</keyword>
<evidence type="ECO:0000259" key="8">
    <source>
        <dbReference type="PROSITE" id="PS50928"/>
    </source>
</evidence>
<feature type="domain" description="ABC transmembrane type-1" evidence="8">
    <location>
        <begin position="102"/>
        <end position="303"/>
    </location>
</feature>
<keyword evidence="6 7" id="KW-0472">Membrane</keyword>
<feature type="transmembrane region" description="Helical" evidence="7">
    <location>
        <begin position="178"/>
        <end position="200"/>
    </location>
</feature>
<evidence type="ECO:0000313" key="10">
    <source>
        <dbReference type="Proteomes" id="UP000777440"/>
    </source>
</evidence>
<feature type="transmembrane region" description="Helical" evidence="7">
    <location>
        <begin position="12"/>
        <end position="34"/>
    </location>
</feature>
<evidence type="ECO:0000256" key="7">
    <source>
        <dbReference type="RuleBase" id="RU363032"/>
    </source>
</evidence>
<dbReference type="EMBL" id="JAEUAX010000020">
    <property type="protein sequence ID" value="MBW9111925.1"/>
    <property type="molecule type" value="Genomic_DNA"/>
</dbReference>
<dbReference type="InterPro" id="IPR035906">
    <property type="entry name" value="MetI-like_sf"/>
</dbReference>
<dbReference type="RefSeq" id="WP_220340690.1">
    <property type="nucleotide sequence ID" value="NZ_JAEUAX010000020.1"/>
</dbReference>
<evidence type="ECO:0000313" key="9">
    <source>
        <dbReference type="EMBL" id="MBW9111925.1"/>
    </source>
</evidence>
<evidence type="ECO:0000256" key="2">
    <source>
        <dbReference type="ARBA" id="ARBA00022448"/>
    </source>
</evidence>
<protein>
    <submittedName>
        <fullName evidence="9">ABC transporter permease</fullName>
    </submittedName>
</protein>
<dbReference type="Pfam" id="PF19300">
    <property type="entry name" value="BPD_transp_1_N"/>
    <property type="match status" value="1"/>
</dbReference>
<evidence type="ECO:0000256" key="4">
    <source>
        <dbReference type="ARBA" id="ARBA00022692"/>
    </source>
</evidence>
<evidence type="ECO:0000256" key="1">
    <source>
        <dbReference type="ARBA" id="ARBA00004651"/>
    </source>
</evidence>
<accession>A0ABS7I3T5</accession>
<dbReference type="InterPro" id="IPR045621">
    <property type="entry name" value="BPD_transp_1_N"/>
</dbReference>
<keyword evidence="5 7" id="KW-1133">Transmembrane helix</keyword>
<dbReference type="Proteomes" id="UP000777440">
    <property type="component" value="Unassembled WGS sequence"/>
</dbReference>
<feature type="transmembrane region" description="Helical" evidence="7">
    <location>
        <begin position="145"/>
        <end position="172"/>
    </location>
</feature>
<sequence>MKSPYARFALSRTAQAIVVVLLAYVFTFFVISVLPGDPVSSTLKNPDNGFTQEDIDRIIAYYGLDEPLLTQLWTSLTRFLTGDFGISLRSNLPVDQLIAEALPSTLILASTALVVAIIVAALIAWGTQVLPAKYGQGLLRALPSLFLSVPNFVIGLLLIQVFAFGLGLFRIIDAESPWSTFFAAIALGIPVSAQLAEVLIANLDHESRQEYVAVARSQGLRRTRLFARHLVKPSALPTITVLALIVGELLGGSLITETIFGRTGIGTLVQRAVASQDLPVLQAVVSLAAVVFVIVNLIADLAYPLLDPRVSLERTLRSRDASPVAEQPIRTPLQEEVSVI</sequence>
<feature type="transmembrane region" description="Helical" evidence="7">
    <location>
        <begin position="101"/>
        <end position="125"/>
    </location>
</feature>
<evidence type="ECO:0000256" key="6">
    <source>
        <dbReference type="ARBA" id="ARBA00023136"/>
    </source>
</evidence>
<dbReference type="Pfam" id="PF00528">
    <property type="entry name" value="BPD_transp_1"/>
    <property type="match status" value="1"/>
</dbReference>
<keyword evidence="4 7" id="KW-0812">Transmembrane</keyword>
<feature type="transmembrane region" description="Helical" evidence="7">
    <location>
        <begin position="280"/>
        <end position="306"/>
    </location>
</feature>
<organism evidence="9 10">
    <name type="scientific">Microbacterium ureisolvens</name>
    <dbReference type="NCBI Taxonomy" id="2781186"/>
    <lineage>
        <taxon>Bacteria</taxon>
        <taxon>Bacillati</taxon>
        <taxon>Actinomycetota</taxon>
        <taxon>Actinomycetes</taxon>
        <taxon>Micrococcales</taxon>
        <taxon>Microbacteriaceae</taxon>
        <taxon>Microbacterium</taxon>
    </lineage>
</organism>
<evidence type="ECO:0000256" key="3">
    <source>
        <dbReference type="ARBA" id="ARBA00022475"/>
    </source>
</evidence>
<proteinExistence type="inferred from homology"/>
<dbReference type="PANTHER" id="PTHR43163">
    <property type="entry name" value="DIPEPTIDE TRANSPORT SYSTEM PERMEASE PROTEIN DPPB-RELATED"/>
    <property type="match status" value="1"/>
</dbReference>
<gene>
    <name evidence="9" type="ORF">JNB61_19335</name>
</gene>
<name>A0ABS7I3T5_9MICO</name>
<evidence type="ECO:0000256" key="5">
    <source>
        <dbReference type="ARBA" id="ARBA00022989"/>
    </source>
</evidence>
<keyword evidence="2 7" id="KW-0813">Transport</keyword>
<comment type="similarity">
    <text evidence="7">Belongs to the binding-protein-dependent transport system permease family.</text>
</comment>
<dbReference type="PROSITE" id="PS50928">
    <property type="entry name" value="ABC_TM1"/>
    <property type="match status" value="1"/>
</dbReference>
<reference evidence="9 10" key="1">
    <citation type="journal article" date="2021" name="MBio">
        <title>Poor Competitiveness of Bradyrhizobium in Pigeon Pea Root Colonization in Indian Soils.</title>
        <authorList>
            <person name="Chalasani D."/>
            <person name="Basu A."/>
            <person name="Pullabhotla S.V.S.R.N."/>
            <person name="Jorrin B."/>
            <person name="Neal A.L."/>
            <person name="Poole P.S."/>
            <person name="Podile A.R."/>
            <person name="Tkacz A."/>
        </authorList>
    </citation>
    <scope>NUCLEOTIDE SEQUENCE [LARGE SCALE GENOMIC DNA]</scope>
    <source>
        <strain evidence="9 10">HU12</strain>
    </source>
</reference>
<keyword evidence="3" id="KW-1003">Cell membrane</keyword>
<dbReference type="SUPFAM" id="SSF161098">
    <property type="entry name" value="MetI-like"/>
    <property type="match status" value="1"/>
</dbReference>
<dbReference type="PANTHER" id="PTHR43163:SF6">
    <property type="entry name" value="DIPEPTIDE TRANSPORT SYSTEM PERMEASE PROTEIN DPPB-RELATED"/>
    <property type="match status" value="1"/>
</dbReference>
<dbReference type="Gene3D" id="1.10.3720.10">
    <property type="entry name" value="MetI-like"/>
    <property type="match status" value="1"/>
</dbReference>
<dbReference type="InterPro" id="IPR000515">
    <property type="entry name" value="MetI-like"/>
</dbReference>
<feature type="transmembrane region" description="Helical" evidence="7">
    <location>
        <begin position="234"/>
        <end position="260"/>
    </location>
</feature>